<evidence type="ECO:0000313" key="3">
    <source>
        <dbReference type="Proteomes" id="UP000243081"/>
    </source>
</evidence>
<keyword evidence="1" id="KW-0732">Signal</keyword>
<reference evidence="2 3" key="1">
    <citation type="submission" date="2016-03" db="EMBL/GenBank/DDBJ databases">
        <title>Fine-scale spatial genetic structure of a fungal parasite of coffee scale insects.</title>
        <authorList>
            <person name="Jackson D."/>
            <person name="Zemenick K.A."/>
            <person name="Malloure B."/>
            <person name="Quandt C.A."/>
            <person name="James T.Y."/>
        </authorList>
    </citation>
    <scope>NUCLEOTIDE SEQUENCE [LARGE SCALE GENOMIC DNA]</scope>
    <source>
        <strain evidence="2 3">UM487</strain>
    </source>
</reference>
<keyword evidence="3" id="KW-1185">Reference proteome</keyword>
<sequence>MLLSKSFVGLAAMVLVAYAFPLPQPADRQEYDLLLRGRMGTTTAPANSVAPVPYALEVGAADRASTLGQ</sequence>
<comment type="caution">
    <text evidence="2">The sequence shown here is derived from an EMBL/GenBank/DDBJ whole genome shotgun (WGS) entry which is preliminary data.</text>
</comment>
<evidence type="ECO:0000256" key="1">
    <source>
        <dbReference type="SAM" id="SignalP"/>
    </source>
</evidence>
<dbReference type="OMA" id="PGQQEYS"/>
<feature type="chain" id="PRO_5008104322" evidence="1">
    <location>
        <begin position="20"/>
        <end position="69"/>
    </location>
</feature>
<dbReference type="Proteomes" id="UP000243081">
    <property type="component" value="Unassembled WGS sequence"/>
</dbReference>
<dbReference type="AlphaFoldDB" id="A0A179IAS9"/>
<name>A0A179IAS9_CORDF</name>
<protein>
    <submittedName>
        <fullName evidence="2">Uncharacterized protein</fullName>
    </submittedName>
</protein>
<dbReference type="EMBL" id="LUKN01002602">
    <property type="protein sequence ID" value="OAQ98798.1"/>
    <property type="molecule type" value="Genomic_DNA"/>
</dbReference>
<evidence type="ECO:0000313" key="2">
    <source>
        <dbReference type="EMBL" id="OAQ98798.1"/>
    </source>
</evidence>
<proteinExistence type="predicted"/>
<accession>A0A179IAS9</accession>
<gene>
    <name evidence="2" type="ORF">LLEC1_03869</name>
</gene>
<organism evidence="2 3">
    <name type="scientific">Cordyceps confragosa</name>
    <name type="common">Lecanicillium lecanii</name>
    <dbReference type="NCBI Taxonomy" id="2714763"/>
    <lineage>
        <taxon>Eukaryota</taxon>
        <taxon>Fungi</taxon>
        <taxon>Dikarya</taxon>
        <taxon>Ascomycota</taxon>
        <taxon>Pezizomycotina</taxon>
        <taxon>Sordariomycetes</taxon>
        <taxon>Hypocreomycetidae</taxon>
        <taxon>Hypocreales</taxon>
        <taxon>Cordycipitaceae</taxon>
        <taxon>Akanthomyces</taxon>
    </lineage>
</organism>
<feature type="signal peptide" evidence="1">
    <location>
        <begin position="1"/>
        <end position="19"/>
    </location>
</feature>